<comment type="caution">
    <text evidence="2">The sequence shown here is derived from an EMBL/GenBank/DDBJ whole genome shotgun (WGS) entry which is preliminary data.</text>
</comment>
<reference evidence="2 3" key="1">
    <citation type="journal article" date="2020" name="bioRxiv">
        <title>Sequence and annotation of 42 cannabis genomes reveals extensive copy number variation in cannabinoid synthesis and pathogen resistance genes.</title>
        <authorList>
            <person name="Mckernan K.J."/>
            <person name="Helbert Y."/>
            <person name="Kane L.T."/>
            <person name="Ebling H."/>
            <person name="Zhang L."/>
            <person name="Liu B."/>
            <person name="Eaton Z."/>
            <person name="Mclaughlin S."/>
            <person name="Kingan S."/>
            <person name="Baybayan P."/>
            <person name="Concepcion G."/>
            <person name="Jordan M."/>
            <person name="Riva A."/>
            <person name="Barbazuk W."/>
            <person name="Harkins T."/>
        </authorList>
    </citation>
    <scope>NUCLEOTIDE SEQUENCE [LARGE SCALE GENOMIC DNA]</scope>
    <source>
        <strain evidence="3">cv. Jamaican Lion 4</strain>
        <tissue evidence="2">Leaf</tissue>
    </source>
</reference>
<dbReference type="AlphaFoldDB" id="A0A7J6I1S8"/>
<keyword evidence="1" id="KW-0812">Transmembrane</keyword>
<keyword evidence="1" id="KW-1133">Transmembrane helix</keyword>
<feature type="transmembrane region" description="Helical" evidence="1">
    <location>
        <begin position="39"/>
        <end position="60"/>
    </location>
</feature>
<feature type="transmembrane region" description="Helical" evidence="1">
    <location>
        <begin position="66"/>
        <end position="84"/>
    </location>
</feature>
<evidence type="ECO:0000313" key="3">
    <source>
        <dbReference type="Proteomes" id="UP000583929"/>
    </source>
</evidence>
<sequence length="100" mass="11580">MAYLKITVLVWVDILAIYAVSTLITYLTDVWKINYTHAAAIVNMFWGFTAIMPFTMQYIVDTFLGNFSMVFLSNFAYSILPLSLEYNLVDHEEFILYNGI</sequence>
<dbReference type="InterPro" id="IPR036259">
    <property type="entry name" value="MFS_trans_sf"/>
</dbReference>
<accession>A0A7J6I1S8</accession>
<gene>
    <name evidence="2" type="ORF">G4B88_001716</name>
</gene>
<evidence type="ECO:0000256" key="1">
    <source>
        <dbReference type="SAM" id="Phobius"/>
    </source>
</evidence>
<keyword evidence="3" id="KW-1185">Reference proteome</keyword>
<dbReference type="Gene3D" id="1.20.1250.20">
    <property type="entry name" value="MFS general substrate transporter like domains"/>
    <property type="match status" value="1"/>
</dbReference>
<dbReference type="EMBL" id="JAATIQ010000012">
    <property type="protein sequence ID" value="KAF4401522.1"/>
    <property type="molecule type" value="Genomic_DNA"/>
</dbReference>
<evidence type="ECO:0000313" key="2">
    <source>
        <dbReference type="EMBL" id="KAF4401522.1"/>
    </source>
</evidence>
<protein>
    <submittedName>
        <fullName evidence="2">Uncharacterized protein</fullName>
    </submittedName>
</protein>
<name>A0A7J6I1S8_CANSA</name>
<feature type="transmembrane region" description="Helical" evidence="1">
    <location>
        <begin position="6"/>
        <end position="27"/>
    </location>
</feature>
<dbReference type="Proteomes" id="UP000583929">
    <property type="component" value="Unassembled WGS sequence"/>
</dbReference>
<organism evidence="2 3">
    <name type="scientific">Cannabis sativa</name>
    <name type="common">Hemp</name>
    <name type="synonym">Marijuana</name>
    <dbReference type="NCBI Taxonomy" id="3483"/>
    <lineage>
        <taxon>Eukaryota</taxon>
        <taxon>Viridiplantae</taxon>
        <taxon>Streptophyta</taxon>
        <taxon>Embryophyta</taxon>
        <taxon>Tracheophyta</taxon>
        <taxon>Spermatophyta</taxon>
        <taxon>Magnoliopsida</taxon>
        <taxon>eudicotyledons</taxon>
        <taxon>Gunneridae</taxon>
        <taxon>Pentapetalae</taxon>
        <taxon>rosids</taxon>
        <taxon>fabids</taxon>
        <taxon>Rosales</taxon>
        <taxon>Cannabaceae</taxon>
        <taxon>Cannabis</taxon>
    </lineage>
</organism>
<proteinExistence type="predicted"/>
<keyword evidence="1" id="KW-0472">Membrane</keyword>